<dbReference type="SUPFAM" id="SSF118290">
    <property type="entry name" value="WRKY DNA-binding domain"/>
    <property type="match status" value="1"/>
</dbReference>
<dbReference type="OrthoDB" id="2016095at2759"/>
<dbReference type="Pfam" id="PF03106">
    <property type="entry name" value="WRKY"/>
    <property type="match status" value="1"/>
</dbReference>
<comment type="subcellular location">
    <subcellularLocation>
        <location evidence="1">Nucleus</location>
    </subcellularLocation>
</comment>
<name>A0A6D2I429_9BRAS</name>
<keyword evidence="8" id="KW-1185">Reference proteome</keyword>
<dbReference type="GO" id="GO:0043565">
    <property type="term" value="F:sequence-specific DNA binding"/>
    <property type="evidence" value="ECO:0007669"/>
    <property type="project" value="InterPro"/>
</dbReference>
<dbReference type="Gene3D" id="2.20.25.80">
    <property type="entry name" value="WRKY domain"/>
    <property type="match status" value="1"/>
</dbReference>
<evidence type="ECO:0000313" key="8">
    <source>
        <dbReference type="Proteomes" id="UP000467841"/>
    </source>
</evidence>
<keyword evidence="2" id="KW-0805">Transcription regulation</keyword>
<proteinExistence type="predicted"/>
<accession>A0A6D2I429</accession>
<gene>
    <name evidence="7" type="ORF">MERR_LOCUS7226</name>
</gene>
<keyword evidence="3" id="KW-0238">DNA-binding</keyword>
<dbReference type="InterPro" id="IPR003657">
    <property type="entry name" value="WRKY_dom"/>
</dbReference>
<comment type="caution">
    <text evidence="7">The sequence shown here is derived from an EMBL/GenBank/DDBJ whole genome shotgun (WGS) entry which is preliminary data.</text>
</comment>
<evidence type="ECO:0000259" key="6">
    <source>
        <dbReference type="PROSITE" id="PS50811"/>
    </source>
</evidence>
<evidence type="ECO:0000256" key="3">
    <source>
        <dbReference type="ARBA" id="ARBA00023125"/>
    </source>
</evidence>
<dbReference type="Proteomes" id="UP000467841">
    <property type="component" value="Unassembled WGS sequence"/>
</dbReference>
<evidence type="ECO:0000256" key="1">
    <source>
        <dbReference type="ARBA" id="ARBA00004123"/>
    </source>
</evidence>
<sequence length="212" mass="24616">MCDVYRSYFRCAYAKEQNCKAAKRVQKIKDDPPVYRTTYSGKHTCAFAVDMNNDDDTYDSKIIHFDRCDHVMSGSVTSVNHQVITMEYKATDQNQITNQECDDNEFLVDDDKFWAQPLTEAEFLHQSPRAAWLGLKKLPLEIGKLQKLKKISMSKCGKCELPDSVRNLDNLAVKCDEETGLFWERLKPKMRNLKVNEVETEHKLEHIALRCK</sequence>
<dbReference type="InterPro" id="IPR036576">
    <property type="entry name" value="WRKY_dom_sf"/>
</dbReference>
<dbReference type="PROSITE" id="PS50811">
    <property type="entry name" value="WRKY"/>
    <property type="match status" value="1"/>
</dbReference>
<dbReference type="PANTHER" id="PTHR31282">
    <property type="entry name" value="WRKY TRANSCRIPTION FACTOR 21-RELATED"/>
    <property type="match status" value="1"/>
</dbReference>
<reference evidence="7" key="1">
    <citation type="submission" date="2020-01" db="EMBL/GenBank/DDBJ databases">
        <authorList>
            <person name="Mishra B."/>
        </authorList>
    </citation>
    <scope>NUCLEOTIDE SEQUENCE [LARGE SCALE GENOMIC DNA]</scope>
</reference>
<dbReference type="EMBL" id="CACVBM020000510">
    <property type="protein sequence ID" value="CAA7019991.1"/>
    <property type="molecule type" value="Genomic_DNA"/>
</dbReference>
<keyword evidence="5" id="KW-0539">Nucleus</keyword>
<evidence type="ECO:0000313" key="7">
    <source>
        <dbReference type="EMBL" id="CAA7019991.1"/>
    </source>
</evidence>
<dbReference type="InterPro" id="IPR044810">
    <property type="entry name" value="WRKY_plant"/>
</dbReference>
<evidence type="ECO:0000256" key="2">
    <source>
        <dbReference type="ARBA" id="ARBA00023015"/>
    </source>
</evidence>
<dbReference type="SMART" id="SM00774">
    <property type="entry name" value="WRKY"/>
    <property type="match status" value="1"/>
</dbReference>
<evidence type="ECO:0000256" key="4">
    <source>
        <dbReference type="ARBA" id="ARBA00023163"/>
    </source>
</evidence>
<organism evidence="7 8">
    <name type="scientific">Microthlaspi erraticum</name>
    <dbReference type="NCBI Taxonomy" id="1685480"/>
    <lineage>
        <taxon>Eukaryota</taxon>
        <taxon>Viridiplantae</taxon>
        <taxon>Streptophyta</taxon>
        <taxon>Embryophyta</taxon>
        <taxon>Tracheophyta</taxon>
        <taxon>Spermatophyta</taxon>
        <taxon>Magnoliopsida</taxon>
        <taxon>eudicotyledons</taxon>
        <taxon>Gunneridae</taxon>
        <taxon>Pentapetalae</taxon>
        <taxon>rosids</taxon>
        <taxon>malvids</taxon>
        <taxon>Brassicales</taxon>
        <taxon>Brassicaceae</taxon>
        <taxon>Coluteocarpeae</taxon>
        <taxon>Microthlaspi</taxon>
    </lineage>
</organism>
<evidence type="ECO:0000256" key="5">
    <source>
        <dbReference type="ARBA" id="ARBA00023242"/>
    </source>
</evidence>
<protein>
    <recommendedName>
        <fullName evidence="6">WRKY domain-containing protein</fullName>
    </recommendedName>
</protein>
<dbReference type="GO" id="GO:0003700">
    <property type="term" value="F:DNA-binding transcription factor activity"/>
    <property type="evidence" value="ECO:0007669"/>
    <property type="project" value="InterPro"/>
</dbReference>
<keyword evidence="4" id="KW-0804">Transcription</keyword>
<feature type="domain" description="WRKY" evidence="6">
    <location>
        <begin position="6"/>
        <end position="43"/>
    </location>
</feature>
<dbReference type="AlphaFoldDB" id="A0A6D2I429"/>
<dbReference type="GO" id="GO:0005634">
    <property type="term" value="C:nucleus"/>
    <property type="evidence" value="ECO:0007669"/>
    <property type="project" value="UniProtKB-SubCell"/>
</dbReference>